<evidence type="ECO:0008006" key="4">
    <source>
        <dbReference type="Google" id="ProtNLM"/>
    </source>
</evidence>
<evidence type="ECO:0000313" key="3">
    <source>
        <dbReference type="Proteomes" id="UP001556367"/>
    </source>
</evidence>
<evidence type="ECO:0000313" key="2">
    <source>
        <dbReference type="EMBL" id="KAL0949775.1"/>
    </source>
</evidence>
<dbReference type="Proteomes" id="UP001556367">
    <property type="component" value="Unassembled WGS sequence"/>
</dbReference>
<protein>
    <recommendedName>
        <fullName evidence="4">BTB domain-containing protein</fullName>
    </recommendedName>
</protein>
<feature type="region of interest" description="Disordered" evidence="1">
    <location>
        <begin position="22"/>
        <end position="46"/>
    </location>
</feature>
<evidence type="ECO:0000256" key="1">
    <source>
        <dbReference type="SAM" id="MobiDB-lite"/>
    </source>
</evidence>
<dbReference type="EMBL" id="JASNQZ010000012">
    <property type="protein sequence ID" value="KAL0949775.1"/>
    <property type="molecule type" value="Genomic_DNA"/>
</dbReference>
<sequence>MEGCDWDSLVFDYGDYGVSDPSHPSLFSQVPTPPQSLDGDDSSKSSDQVVSVSTTFFPGAQTHPLPPDLTLLSADAVFFYVHSHVLLGASDNSFLGLVRTPPITPRPLATNPDGTPADTQPILKVPEQSTVLNVILHAVYDMSCAHYSPTLDILSTAIDRFPAYGLQPAARIKPQNPLYSLLLSYAPLQPLELYALAAAHDLNELAVTTSSHLLGYPLATLTDEMATRIGPIYLKRLFFLHFGRVEALKRILLPPPHPHPPTPWCDFTEQKKLTRAWALASAYLAWDARPDLPASSMEAALRPLGDHLTCDLCRHALDERVKNLIVQWTIIRHTI</sequence>
<proteinExistence type="predicted"/>
<comment type="caution">
    <text evidence="2">The sequence shown here is derived from an EMBL/GenBank/DDBJ whole genome shotgun (WGS) entry which is preliminary data.</text>
</comment>
<gene>
    <name evidence="2" type="ORF">HGRIS_009814</name>
</gene>
<name>A0ABR3J2A5_9AGAR</name>
<accession>A0ABR3J2A5</accession>
<keyword evidence="3" id="KW-1185">Reference proteome</keyword>
<reference evidence="3" key="1">
    <citation type="submission" date="2024-06" db="EMBL/GenBank/DDBJ databases">
        <title>Multi-omics analyses provide insights into the biosynthesis of the anticancer antibiotic pleurotin in Hohenbuehelia grisea.</title>
        <authorList>
            <person name="Weaver J.A."/>
            <person name="Alberti F."/>
        </authorList>
    </citation>
    <scope>NUCLEOTIDE SEQUENCE [LARGE SCALE GENOMIC DNA]</scope>
    <source>
        <strain evidence="3">T-177</strain>
    </source>
</reference>
<organism evidence="2 3">
    <name type="scientific">Hohenbuehelia grisea</name>
    <dbReference type="NCBI Taxonomy" id="104357"/>
    <lineage>
        <taxon>Eukaryota</taxon>
        <taxon>Fungi</taxon>
        <taxon>Dikarya</taxon>
        <taxon>Basidiomycota</taxon>
        <taxon>Agaricomycotina</taxon>
        <taxon>Agaricomycetes</taxon>
        <taxon>Agaricomycetidae</taxon>
        <taxon>Agaricales</taxon>
        <taxon>Pleurotineae</taxon>
        <taxon>Pleurotaceae</taxon>
        <taxon>Hohenbuehelia</taxon>
    </lineage>
</organism>